<evidence type="ECO:0000313" key="2">
    <source>
        <dbReference type="Proteomes" id="UP000245910"/>
    </source>
</evidence>
<dbReference type="AlphaFoldDB" id="A0A2L2TA90"/>
<reference evidence="2" key="1">
    <citation type="submission" date="2014-10" db="EMBL/GenBank/DDBJ databases">
        <authorList>
            <person name="King R."/>
        </authorList>
    </citation>
    <scope>NUCLEOTIDE SEQUENCE [LARGE SCALE GENOMIC DNA]</scope>
    <source>
        <strain evidence="2">A3/5</strain>
    </source>
</reference>
<sequence>MFLFEFRLGDLELPVLSSLCDDALYRSSRPCIVQNLFRNTQSKYLSFGEHGWHCKTANPSYTEGVGKEEIAN</sequence>
<name>A0A2L2TA90_9HYPO</name>
<keyword evidence="2" id="KW-1185">Reference proteome</keyword>
<dbReference type="Proteomes" id="UP000245910">
    <property type="component" value="Chromosome I"/>
</dbReference>
<dbReference type="EMBL" id="LN649229">
    <property type="protein sequence ID" value="CEI66799.1"/>
    <property type="molecule type" value="Genomic_DNA"/>
</dbReference>
<organism evidence="1 2">
    <name type="scientific">Fusarium venenatum</name>
    <dbReference type="NCBI Taxonomy" id="56646"/>
    <lineage>
        <taxon>Eukaryota</taxon>
        <taxon>Fungi</taxon>
        <taxon>Dikarya</taxon>
        <taxon>Ascomycota</taxon>
        <taxon>Pezizomycotina</taxon>
        <taxon>Sordariomycetes</taxon>
        <taxon>Hypocreomycetidae</taxon>
        <taxon>Hypocreales</taxon>
        <taxon>Nectriaceae</taxon>
        <taxon>Fusarium</taxon>
    </lineage>
</organism>
<accession>A0A2L2TA90</accession>
<evidence type="ECO:0000313" key="1">
    <source>
        <dbReference type="EMBL" id="CEI66799.1"/>
    </source>
</evidence>
<protein>
    <submittedName>
        <fullName evidence="1">Uncharacterized protein</fullName>
    </submittedName>
</protein>
<proteinExistence type="predicted"/>